<sequence>MSCSAAWEVVSVSPVPAARRVLAVLAVLAAGLAAGLLSAVPAAARPAADPRPTAVVALGDSTASGEGAEDYEPGTRGENGNWCHRSPAAYVHHTGLADASVNLACSGADTTQVRFGTSTQHTEGSQAERLVEVATRHRVTAVTLQIGANDDVALTATAVACIRTFVDPTVGPCRNTIGPRLAERMAALAPKVEAAVADVRAAMRRAGYADAAYAFVLASYASPITEKMGPLHGVEGCPYSRADAEWGRTALFPELSATLAAVADRAGVRFLDLSRATEGYEACSRPTRDAEWQRRITVDPRALVYGRLDAIGLHLFQESFHPSATGHAQIGGCLGEFVRGGDRRAACLVGPDGRLHAETAAPAPAAA</sequence>
<feature type="active site" evidence="1">
    <location>
        <position position="321"/>
    </location>
</feature>
<organism evidence="5 6">
    <name type="scientific">Pseudonocardia bannensis</name>
    <dbReference type="NCBI Taxonomy" id="630973"/>
    <lineage>
        <taxon>Bacteria</taxon>
        <taxon>Bacillati</taxon>
        <taxon>Actinomycetota</taxon>
        <taxon>Actinomycetes</taxon>
        <taxon>Pseudonocardiales</taxon>
        <taxon>Pseudonocardiaceae</taxon>
        <taxon>Pseudonocardia</taxon>
    </lineage>
</organism>
<gene>
    <name evidence="5" type="ORF">HF519_04345</name>
</gene>
<reference evidence="5 6" key="1">
    <citation type="submission" date="2020-04" db="EMBL/GenBank/DDBJ databases">
        <authorList>
            <person name="Klaysubun C."/>
            <person name="Duangmal K."/>
            <person name="Lipun K."/>
        </authorList>
    </citation>
    <scope>NUCLEOTIDE SEQUENCE [LARGE SCALE GENOMIC DNA]</scope>
    <source>
        <strain evidence="5 6">DSM 45300</strain>
    </source>
</reference>
<name>A0A848DE12_9PSEU</name>
<evidence type="ECO:0000313" key="6">
    <source>
        <dbReference type="Proteomes" id="UP000586918"/>
    </source>
</evidence>
<dbReference type="GO" id="GO:0006629">
    <property type="term" value="P:lipid metabolic process"/>
    <property type="evidence" value="ECO:0007669"/>
    <property type="project" value="TreeGrafter"/>
</dbReference>
<feature type="disulfide bond" evidence="2">
    <location>
        <begin position="83"/>
        <end position="105"/>
    </location>
</feature>
<evidence type="ECO:0000256" key="2">
    <source>
        <dbReference type="PIRSR" id="PIRSR637460-2"/>
    </source>
</evidence>
<feature type="active site" description="Nucleophile" evidence="1">
    <location>
        <position position="61"/>
    </location>
</feature>
<dbReference type="Proteomes" id="UP000586918">
    <property type="component" value="Unassembled WGS sequence"/>
</dbReference>
<protein>
    <recommendedName>
        <fullName evidence="4">SGNH hydrolase-type esterase domain-containing protein</fullName>
    </recommendedName>
</protein>
<dbReference type="Pfam" id="PF13472">
    <property type="entry name" value="Lipase_GDSL_2"/>
    <property type="match status" value="1"/>
</dbReference>
<evidence type="ECO:0000256" key="1">
    <source>
        <dbReference type="PIRSR" id="PIRSR637460-1"/>
    </source>
</evidence>
<dbReference type="InterPro" id="IPR013830">
    <property type="entry name" value="SGNH_hydro"/>
</dbReference>
<comment type="caution">
    <text evidence="5">The sequence shown here is derived from an EMBL/GenBank/DDBJ whole genome shotgun (WGS) entry which is preliminary data.</text>
</comment>
<dbReference type="EMBL" id="JAAXKZ010000009">
    <property type="protein sequence ID" value="NMH90826.1"/>
    <property type="molecule type" value="Genomic_DNA"/>
</dbReference>
<dbReference type="PANTHER" id="PTHR37981">
    <property type="entry name" value="LIPASE 2"/>
    <property type="match status" value="1"/>
</dbReference>
<evidence type="ECO:0000256" key="3">
    <source>
        <dbReference type="SAM" id="MobiDB-lite"/>
    </source>
</evidence>
<dbReference type="PANTHER" id="PTHR37981:SF1">
    <property type="entry name" value="SGNH HYDROLASE-TYPE ESTERASE DOMAIN-CONTAINING PROTEIN"/>
    <property type="match status" value="1"/>
</dbReference>
<dbReference type="SUPFAM" id="SSF52266">
    <property type="entry name" value="SGNH hydrolase"/>
    <property type="match status" value="1"/>
</dbReference>
<feature type="domain" description="SGNH hydrolase-type esterase" evidence="4">
    <location>
        <begin position="57"/>
        <end position="328"/>
    </location>
</feature>
<accession>A0A848DE12</accession>
<evidence type="ECO:0000259" key="4">
    <source>
        <dbReference type="Pfam" id="PF13472"/>
    </source>
</evidence>
<keyword evidence="6" id="KW-1185">Reference proteome</keyword>
<evidence type="ECO:0000313" key="5">
    <source>
        <dbReference type="EMBL" id="NMH90826.1"/>
    </source>
</evidence>
<dbReference type="GO" id="GO:0016788">
    <property type="term" value="F:hydrolase activity, acting on ester bonds"/>
    <property type="evidence" value="ECO:0007669"/>
    <property type="project" value="InterPro"/>
</dbReference>
<dbReference type="AlphaFoldDB" id="A0A848DE12"/>
<dbReference type="InterPro" id="IPR036514">
    <property type="entry name" value="SGNH_hydro_sf"/>
</dbReference>
<dbReference type="InterPro" id="IPR037460">
    <property type="entry name" value="SEST-like"/>
</dbReference>
<dbReference type="Gene3D" id="3.40.50.1110">
    <property type="entry name" value="SGNH hydrolase"/>
    <property type="match status" value="1"/>
</dbReference>
<proteinExistence type="predicted"/>
<keyword evidence="2" id="KW-1015">Disulfide bond</keyword>
<feature type="disulfide bond" evidence="2">
    <location>
        <begin position="161"/>
        <end position="173"/>
    </location>
</feature>
<feature type="region of interest" description="Disordered" evidence="3">
    <location>
        <begin position="59"/>
        <end position="79"/>
    </location>
</feature>